<protein>
    <submittedName>
        <fullName evidence="1">Uncharacterized protein</fullName>
    </submittedName>
</protein>
<dbReference type="Proteomes" id="UP000887013">
    <property type="component" value="Unassembled WGS sequence"/>
</dbReference>
<reference evidence="1" key="1">
    <citation type="submission" date="2020-08" db="EMBL/GenBank/DDBJ databases">
        <title>Multicomponent nature underlies the extraordinary mechanical properties of spider dragline silk.</title>
        <authorList>
            <person name="Kono N."/>
            <person name="Nakamura H."/>
            <person name="Mori M."/>
            <person name="Yoshida Y."/>
            <person name="Ohtoshi R."/>
            <person name="Malay A.D."/>
            <person name="Moran D.A.P."/>
            <person name="Tomita M."/>
            <person name="Numata K."/>
            <person name="Arakawa K."/>
        </authorList>
    </citation>
    <scope>NUCLEOTIDE SEQUENCE</scope>
</reference>
<keyword evidence="2" id="KW-1185">Reference proteome</keyword>
<gene>
    <name evidence="1" type="primary">NCL1_48578</name>
    <name evidence="1" type="ORF">NPIL_621041</name>
</gene>
<sequence length="329" mass="39402">MLLIPALEDLAAVPVAINLYSDRERHQFLKETQLRLSPGEEWKATMKKMMPNHIYSRPLQQKIMIWMKHIDYEVEMWKEHHETFMGGKWNPRILKKFQWKPDGTIDRLKTATALIQCDILQLRYRFRLACNYWHDERVLPIWEQMSSKLKNSFSKIQTSYIRKSERPFNINVIHWIRRFTGVGEGNIREQGWFRSYNCHVQFLQDSLAQNSTDEERLETIELAVCWNYGTYHRSGRFCVSPTGDKLREVQDDLTKYYLPRILHIILCERIIPRGEDFDFVQLLQEFWSLIPNESKELVKRHDIYEPIALIVANGRSVLPTLKKYLYHNQ</sequence>
<organism evidence="1 2">
    <name type="scientific">Nephila pilipes</name>
    <name type="common">Giant wood spider</name>
    <name type="synonym">Nephila maculata</name>
    <dbReference type="NCBI Taxonomy" id="299642"/>
    <lineage>
        <taxon>Eukaryota</taxon>
        <taxon>Metazoa</taxon>
        <taxon>Ecdysozoa</taxon>
        <taxon>Arthropoda</taxon>
        <taxon>Chelicerata</taxon>
        <taxon>Arachnida</taxon>
        <taxon>Araneae</taxon>
        <taxon>Araneomorphae</taxon>
        <taxon>Entelegynae</taxon>
        <taxon>Araneoidea</taxon>
        <taxon>Nephilidae</taxon>
        <taxon>Nephila</taxon>
    </lineage>
</organism>
<comment type="caution">
    <text evidence="1">The sequence shown here is derived from an EMBL/GenBank/DDBJ whole genome shotgun (WGS) entry which is preliminary data.</text>
</comment>
<dbReference type="EMBL" id="BMAW01078747">
    <property type="protein sequence ID" value="GFU12211.1"/>
    <property type="molecule type" value="Genomic_DNA"/>
</dbReference>
<evidence type="ECO:0000313" key="1">
    <source>
        <dbReference type="EMBL" id="GFU12211.1"/>
    </source>
</evidence>
<dbReference type="OrthoDB" id="6418612at2759"/>
<dbReference type="AlphaFoldDB" id="A0A8X6UI22"/>
<evidence type="ECO:0000313" key="2">
    <source>
        <dbReference type="Proteomes" id="UP000887013"/>
    </source>
</evidence>
<proteinExistence type="predicted"/>
<name>A0A8X6UI22_NEPPI</name>
<accession>A0A8X6UI22</accession>